<dbReference type="CDD" id="cd12215">
    <property type="entry name" value="ChiC_BD"/>
    <property type="match status" value="2"/>
</dbReference>
<dbReference type="GO" id="GO:0004553">
    <property type="term" value="F:hydrolase activity, hydrolyzing O-glycosyl compounds"/>
    <property type="evidence" value="ECO:0007669"/>
    <property type="project" value="InterPro"/>
</dbReference>
<feature type="domain" description="Chitin-binding type-3" evidence="6">
    <location>
        <begin position="488"/>
        <end position="530"/>
    </location>
</feature>
<keyword evidence="3 5" id="KW-0732">Signal</keyword>
<dbReference type="STRING" id="1123010.SAMN02745724_00522"/>
<evidence type="ECO:0000313" key="8">
    <source>
        <dbReference type="Proteomes" id="UP000198862"/>
    </source>
</evidence>
<dbReference type="PANTHER" id="PTHR34823">
    <property type="entry name" value="GLCNAC-BINDING PROTEIN A"/>
    <property type="match status" value="1"/>
</dbReference>
<evidence type="ECO:0000259" key="6">
    <source>
        <dbReference type="SMART" id="SM00495"/>
    </source>
</evidence>
<protein>
    <submittedName>
        <fullName evidence="7">Chitin-binding protein</fullName>
    </submittedName>
</protein>
<feature type="chain" id="PRO_5041971405" evidence="5">
    <location>
        <begin position="31"/>
        <end position="530"/>
    </location>
</feature>
<dbReference type="SUPFAM" id="SSF51055">
    <property type="entry name" value="Carbohydrate binding domain"/>
    <property type="match status" value="2"/>
</dbReference>
<dbReference type="InterPro" id="IPR014756">
    <property type="entry name" value="Ig_E-set"/>
</dbReference>
<dbReference type="InterPro" id="IPR041029">
    <property type="entry name" value="GbpA_2"/>
</dbReference>
<keyword evidence="2" id="KW-0147">Chitin-binding</keyword>
<evidence type="ECO:0000256" key="3">
    <source>
        <dbReference type="ARBA" id="ARBA00022729"/>
    </source>
</evidence>
<dbReference type="EMBL" id="FOLO01000002">
    <property type="protein sequence ID" value="SFB92448.1"/>
    <property type="molecule type" value="Genomic_DNA"/>
</dbReference>
<evidence type="ECO:0000313" key="7">
    <source>
        <dbReference type="EMBL" id="SFB92448.1"/>
    </source>
</evidence>
<keyword evidence="4" id="KW-0378">Hydrolase</keyword>
<dbReference type="Gene3D" id="2.10.10.20">
    <property type="entry name" value="Carbohydrate-binding module superfamily 5/12"/>
    <property type="match status" value="2"/>
</dbReference>
<dbReference type="GO" id="GO:0030246">
    <property type="term" value="F:carbohydrate binding"/>
    <property type="evidence" value="ECO:0007669"/>
    <property type="project" value="InterPro"/>
</dbReference>
<dbReference type="GO" id="GO:0005975">
    <property type="term" value="P:carbohydrate metabolic process"/>
    <property type="evidence" value="ECO:0007669"/>
    <property type="project" value="InterPro"/>
</dbReference>
<organism evidence="7 8">
    <name type="scientific">Pseudoalteromonas denitrificans DSM 6059</name>
    <dbReference type="NCBI Taxonomy" id="1123010"/>
    <lineage>
        <taxon>Bacteria</taxon>
        <taxon>Pseudomonadati</taxon>
        <taxon>Pseudomonadota</taxon>
        <taxon>Gammaproteobacteria</taxon>
        <taxon>Alteromonadales</taxon>
        <taxon>Pseudoalteromonadaceae</taxon>
        <taxon>Pseudoalteromonas</taxon>
    </lineage>
</organism>
<dbReference type="GO" id="GO:0008061">
    <property type="term" value="F:chitin binding"/>
    <property type="evidence" value="ECO:0007669"/>
    <property type="project" value="UniProtKB-KW"/>
</dbReference>
<dbReference type="SUPFAM" id="SSF81296">
    <property type="entry name" value="E set domains"/>
    <property type="match status" value="1"/>
</dbReference>
<dbReference type="Proteomes" id="UP000198862">
    <property type="component" value="Unassembled WGS sequence"/>
</dbReference>
<dbReference type="SMART" id="SM00495">
    <property type="entry name" value="ChtBD3"/>
    <property type="match status" value="2"/>
</dbReference>
<dbReference type="InterPro" id="IPR003610">
    <property type="entry name" value="CBM5/12"/>
</dbReference>
<dbReference type="InterPro" id="IPR036573">
    <property type="entry name" value="CBM_sf_5/12"/>
</dbReference>
<gene>
    <name evidence="7" type="ORF">SAMN02745724_00522</name>
</gene>
<feature type="domain" description="Chitin-binding type-3" evidence="6">
    <location>
        <begin position="439"/>
        <end position="481"/>
    </location>
</feature>
<dbReference type="Gene3D" id="3.30.70.2150">
    <property type="match status" value="1"/>
</dbReference>
<dbReference type="Pfam" id="PF18416">
    <property type="entry name" value="GbpA_2"/>
    <property type="match status" value="1"/>
</dbReference>
<feature type="signal peptide" evidence="5">
    <location>
        <begin position="1"/>
        <end position="30"/>
    </location>
</feature>
<accession>A0A1I1F3X4</accession>
<dbReference type="InterPro" id="IPR004302">
    <property type="entry name" value="Cellulose/chitin-bd_N"/>
</dbReference>
<name>A0A1I1F3X4_9GAMM</name>
<evidence type="ECO:0000256" key="2">
    <source>
        <dbReference type="ARBA" id="ARBA00022669"/>
    </source>
</evidence>
<keyword evidence="8" id="KW-1185">Reference proteome</keyword>
<dbReference type="OrthoDB" id="3675244at2"/>
<proteinExistence type="predicted"/>
<dbReference type="Pfam" id="PF03067">
    <property type="entry name" value="LPMO_10"/>
    <property type="match status" value="1"/>
</dbReference>
<dbReference type="RefSeq" id="WP_091979618.1">
    <property type="nucleotide sequence ID" value="NZ_FOLO01000002.1"/>
</dbReference>
<sequence length="530" mass="59179">MFKKNINLKITFVCLAVSTVFSAISINVNAHGYLDSPKARQAICEAQQGYWWPEDGSAIPNLACRAAYLESGYVQFIQEHEFAVNTADFHNQEAVEANIPDGTLCAAGDNKKRGMNLPSFDWQRTEVIPNTNDEIKVRFRATTPHNPSFWQFYLSNSQYNAGEKALSWSDITLVQAHGNINFIKDADGKRFYEMNVAIPKNRVGEAILYTRWQRDDVVGEGFYNCSDITIIRDSVEPDAWYDVGFYLKQGQIAKVGETVWLRLFDATGKELLNQQLAVTEANVATWQSDFAQKLNLEYSQFIAIGVKNLQDEIIFDSTDILSNSVFVTNKDHSFALSIKSAPVNTPPIVHDIDNLSIDELASAQVHVHAFDDEQTDLNYSWQIPSGLTYTGSGANIEISAPEVTIDTDYAVTISVSDGFIATNKSFVVTVKNLSTDPTKPAWNSNKAYSAGDQVSFAGKVYEAKWWNKNQEPSNSNAWKLVTPTDGGTETWSAQNDYASGSVVSHKQVEYKAKWWTKGEEPGVSVVWQKL</sequence>
<dbReference type="AlphaFoldDB" id="A0A1I1F3X4"/>
<dbReference type="PANTHER" id="PTHR34823:SF1">
    <property type="entry name" value="CHITIN-BINDING TYPE-4 DOMAIN-CONTAINING PROTEIN"/>
    <property type="match status" value="1"/>
</dbReference>
<evidence type="ECO:0000256" key="4">
    <source>
        <dbReference type="ARBA" id="ARBA00022801"/>
    </source>
</evidence>
<evidence type="ECO:0000256" key="1">
    <source>
        <dbReference type="ARBA" id="ARBA00022525"/>
    </source>
</evidence>
<dbReference type="InterPro" id="IPR051024">
    <property type="entry name" value="GlcNAc_Chitin_IntDeg"/>
</dbReference>
<dbReference type="Gene3D" id="2.70.50.50">
    <property type="entry name" value="chitin-binding protein cbp21"/>
    <property type="match status" value="1"/>
</dbReference>
<evidence type="ECO:0000256" key="5">
    <source>
        <dbReference type="SAM" id="SignalP"/>
    </source>
</evidence>
<keyword evidence="1" id="KW-0964">Secreted</keyword>
<dbReference type="GO" id="GO:0005576">
    <property type="term" value="C:extracellular region"/>
    <property type="evidence" value="ECO:0007669"/>
    <property type="project" value="InterPro"/>
</dbReference>
<dbReference type="Pfam" id="PF02839">
    <property type="entry name" value="CBM_5_12"/>
    <property type="match status" value="2"/>
</dbReference>
<reference evidence="7 8" key="1">
    <citation type="submission" date="2016-10" db="EMBL/GenBank/DDBJ databases">
        <authorList>
            <person name="de Groot N.N."/>
        </authorList>
    </citation>
    <scope>NUCLEOTIDE SEQUENCE [LARGE SCALE GENOMIC DNA]</scope>
    <source>
        <strain evidence="7 8">DSM 6059</strain>
    </source>
</reference>